<comment type="caution">
    <text evidence="8">The sequence shown here is derived from an EMBL/GenBank/DDBJ whole genome shotgun (WGS) entry which is preliminary data.</text>
</comment>
<gene>
    <name evidence="8" type="ORF">A2V92_01860</name>
</gene>
<dbReference type="Pfam" id="PF06146">
    <property type="entry name" value="PsiE"/>
    <property type="match status" value="1"/>
</dbReference>
<name>A0A1F6TFT2_9PROT</name>
<evidence type="ECO:0000313" key="8">
    <source>
        <dbReference type="EMBL" id="OGI43993.1"/>
    </source>
</evidence>
<dbReference type="SUPFAM" id="SSF46458">
    <property type="entry name" value="Globin-like"/>
    <property type="match status" value="1"/>
</dbReference>
<comment type="subcellular location">
    <subcellularLocation>
        <location evidence="1">Cell membrane</location>
        <topology evidence="1">Multi-pass membrane protein</topology>
    </subcellularLocation>
</comment>
<sequence>METIEQLKVHYQWRLEEEENLRKLSEFGAKYQQEWIGRLYSYLANFPDTSKYLPNEQVRERHNDKLKKWFVALFAAAHDAEYLRRLYRIGEVHVQIGLPPHYVSASMNFTRQFIYDKLAHEPNLPIALDQAVASVNKILDLNLDVMTGSFREEELKFYLASGRIQRFMIETMRRGLWLVDLFIIAAFAVAGLFLMLWIGYEMVLVATGKTTLEHGAIMIMGSVLILYAISELLNEEIRHLRGAALGLKVFIAVALAAVIRKILILSLEPGRTTELIVLAGLTISLAATHWLIIHAENKTAPFK</sequence>
<feature type="transmembrane region" description="Helical" evidence="6">
    <location>
        <begin position="245"/>
        <end position="263"/>
    </location>
</feature>
<feature type="transmembrane region" description="Helical" evidence="6">
    <location>
        <begin position="176"/>
        <end position="200"/>
    </location>
</feature>
<accession>A0A1F6TFT2</accession>
<keyword evidence="3 6" id="KW-0812">Transmembrane</keyword>
<dbReference type="Proteomes" id="UP000179344">
    <property type="component" value="Unassembled WGS sequence"/>
</dbReference>
<protein>
    <recommendedName>
        <fullName evidence="7">Globin-sensor domain-containing protein</fullName>
    </recommendedName>
</protein>
<evidence type="ECO:0000256" key="3">
    <source>
        <dbReference type="ARBA" id="ARBA00022692"/>
    </source>
</evidence>
<keyword evidence="4 6" id="KW-1133">Transmembrane helix</keyword>
<keyword evidence="2" id="KW-1003">Cell membrane</keyword>
<dbReference type="InterPro" id="IPR044398">
    <property type="entry name" value="Globin-sensor_dom"/>
</dbReference>
<evidence type="ECO:0000256" key="4">
    <source>
        <dbReference type="ARBA" id="ARBA00022989"/>
    </source>
</evidence>
<evidence type="ECO:0000256" key="1">
    <source>
        <dbReference type="ARBA" id="ARBA00004651"/>
    </source>
</evidence>
<keyword evidence="5 6" id="KW-0472">Membrane</keyword>
<feature type="transmembrane region" description="Helical" evidence="6">
    <location>
        <begin position="275"/>
        <end position="293"/>
    </location>
</feature>
<organism evidence="8 9">
    <name type="scientific">Candidatus Muproteobacteria bacterium RBG_16_65_31</name>
    <dbReference type="NCBI Taxonomy" id="1817759"/>
    <lineage>
        <taxon>Bacteria</taxon>
        <taxon>Pseudomonadati</taxon>
        <taxon>Pseudomonadota</taxon>
        <taxon>Candidatus Muproteobacteria</taxon>
    </lineage>
</organism>
<evidence type="ECO:0000259" key="7">
    <source>
        <dbReference type="Pfam" id="PF11563"/>
    </source>
</evidence>
<proteinExistence type="predicted"/>
<feature type="transmembrane region" description="Helical" evidence="6">
    <location>
        <begin position="212"/>
        <end position="233"/>
    </location>
</feature>
<dbReference type="AlphaFoldDB" id="A0A1F6TFT2"/>
<reference evidence="8 9" key="1">
    <citation type="journal article" date="2016" name="Nat. Commun.">
        <title>Thousands of microbial genomes shed light on interconnected biogeochemical processes in an aquifer system.</title>
        <authorList>
            <person name="Anantharaman K."/>
            <person name="Brown C.T."/>
            <person name="Hug L.A."/>
            <person name="Sharon I."/>
            <person name="Castelle C.J."/>
            <person name="Probst A.J."/>
            <person name="Thomas B.C."/>
            <person name="Singh A."/>
            <person name="Wilkins M.J."/>
            <person name="Karaoz U."/>
            <person name="Brodie E.L."/>
            <person name="Williams K.H."/>
            <person name="Hubbard S.S."/>
            <person name="Banfield J.F."/>
        </authorList>
    </citation>
    <scope>NUCLEOTIDE SEQUENCE [LARGE SCALE GENOMIC DNA]</scope>
</reference>
<feature type="domain" description="Globin-sensor" evidence="7">
    <location>
        <begin position="3"/>
        <end position="153"/>
    </location>
</feature>
<dbReference type="GO" id="GO:0005886">
    <property type="term" value="C:plasma membrane"/>
    <property type="evidence" value="ECO:0007669"/>
    <property type="project" value="UniProtKB-SubCell"/>
</dbReference>
<dbReference type="GO" id="GO:0019825">
    <property type="term" value="F:oxygen binding"/>
    <property type="evidence" value="ECO:0007669"/>
    <property type="project" value="InterPro"/>
</dbReference>
<dbReference type="InterPro" id="IPR020948">
    <property type="entry name" value="P_starv_induced_PsiE-like"/>
</dbReference>
<dbReference type="InterPro" id="IPR009050">
    <property type="entry name" value="Globin-like_sf"/>
</dbReference>
<dbReference type="GO" id="GO:0020037">
    <property type="term" value="F:heme binding"/>
    <property type="evidence" value="ECO:0007669"/>
    <property type="project" value="InterPro"/>
</dbReference>
<dbReference type="Gene3D" id="1.10.490.10">
    <property type="entry name" value="Globins"/>
    <property type="match status" value="1"/>
</dbReference>
<dbReference type="Pfam" id="PF11563">
    <property type="entry name" value="Protoglobin"/>
    <property type="match status" value="1"/>
</dbReference>
<dbReference type="InterPro" id="IPR012292">
    <property type="entry name" value="Globin/Proto"/>
</dbReference>
<evidence type="ECO:0000256" key="2">
    <source>
        <dbReference type="ARBA" id="ARBA00022475"/>
    </source>
</evidence>
<dbReference type="EMBL" id="MFST01000092">
    <property type="protein sequence ID" value="OGI43993.1"/>
    <property type="molecule type" value="Genomic_DNA"/>
</dbReference>
<evidence type="ECO:0000256" key="5">
    <source>
        <dbReference type="ARBA" id="ARBA00023136"/>
    </source>
</evidence>
<evidence type="ECO:0000256" key="6">
    <source>
        <dbReference type="SAM" id="Phobius"/>
    </source>
</evidence>
<evidence type="ECO:0000313" key="9">
    <source>
        <dbReference type="Proteomes" id="UP000179344"/>
    </source>
</evidence>